<accession>A0ABY5RYJ9</accession>
<dbReference type="Proteomes" id="UP001017257">
    <property type="component" value="Chromosome"/>
</dbReference>
<evidence type="ECO:0008006" key="3">
    <source>
        <dbReference type="Google" id="ProtNLM"/>
    </source>
</evidence>
<proteinExistence type="predicted"/>
<sequence>MVEESISSSNGQYRLRLWRENRTALGAVLAELTAYIDEAFEDTKRRLRKGFEDDLSPFNDPATDPAANFPRMMNRITLQGYFGETLAVIAVEHWGAHNTTDWIVPAFLFRMHDQEFQHLEWINERLLEGQTVDPDQVQERRPGRTGDDGLAFRVDASNTITDILTLEAKCLAQNNNATIAEAHRKLAQTGLKPSGIRELINLLAEYDTPEANTWREALLKLWHGGYRVAIRHDGVAYACGHIPQRGTRIAWLPTDTPHSEYNIQRGLEGMEFQFEDLTGIVDALYRRP</sequence>
<evidence type="ECO:0000313" key="1">
    <source>
        <dbReference type="EMBL" id="UVF21351.1"/>
    </source>
</evidence>
<dbReference type="RefSeq" id="WP_210272106.1">
    <property type="nucleotide sequence ID" value="NZ_CP102845.1"/>
</dbReference>
<dbReference type="EMBL" id="CP102845">
    <property type="protein sequence ID" value="UVF21351.1"/>
    <property type="molecule type" value="Genomic_DNA"/>
</dbReference>
<name>A0ABY5RYJ9_9HYPH</name>
<reference evidence="1" key="1">
    <citation type="submission" date="2022-08" db="EMBL/GenBank/DDBJ databases">
        <title>Microvirga terrae sp. nov., isolated from soil.</title>
        <authorList>
            <person name="Kim K.H."/>
            <person name="Seo Y.L."/>
            <person name="Kim J.M."/>
            <person name="Lee J.K."/>
            <person name="Han D.M."/>
            <person name="Jeon C.O."/>
        </authorList>
    </citation>
    <scope>NUCLEOTIDE SEQUENCE</scope>
    <source>
        <strain evidence="1">R24</strain>
    </source>
</reference>
<gene>
    <name evidence="1" type="ORF">HPT29_009595</name>
</gene>
<protein>
    <recommendedName>
        <fullName evidence="3">Ferritin-like domain-containing protein</fullName>
    </recommendedName>
</protein>
<organism evidence="1 2">
    <name type="scientific">Microvirga terrae</name>
    <dbReference type="NCBI Taxonomy" id="2740529"/>
    <lineage>
        <taxon>Bacteria</taxon>
        <taxon>Pseudomonadati</taxon>
        <taxon>Pseudomonadota</taxon>
        <taxon>Alphaproteobacteria</taxon>
        <taxon>Hyphomicrobiales</taxon>
        <taxon>Methylobacteriaceae</taxon>
        <taxon>Microvirga</taxon>
    </lineage>
</organism>
<keyword evidence="2" id="KW-1185">Reference proteome</keyword>
<evidence type="ECO:0000313" key="2">
    <source>
        <dbReference type="Proteomes" id="UP001017257"/>
    </source>
</evidence>